<evidence type="ECO:0000313" key="1">
    <source>
        <dbReference type="EMBL" id="APE34648.1"/>
    </source>
</evidence>
<reference evidence="1" key="1">
    <citation type="submission" date="2016-11" db="EMBL/GenBank/DDBJ databases">
        <authorList>
            <person name="Jaros S."/>
            <person name="Januszkiewicz K."/>
            <person name="Wedrychowicz H."/>
        </authorList>
    </citation>
    <scope>NUCLEOTIDE SEQUENCE [LARGE SCALE GENOMIC DNA]</scope>
    <source>
        <strain evidence="1">Y48</strain>
    </source>
</reference>
<dbReference type="AlphaFoldDB" id="A0A1J0VRH1"/>
<evidence type="ECO:0000313" key="2">
    <source>
        <dbReference type="Proteomes" id="UP000183810"/>
    </source>
</evidence>
<keyword evidence="2" id="KW-1185">Reference proteome</keyword>
<proteinExistence type="predicted"/>
<accession>A0A1J0VRH1</accession>
<dbReference type="EMBL" id="CP018082">
    <property type="protein sequence ID" value="APE34648.1"/>
    <property type="molecule type" value="Genomic_DNA"/>
</dbReference>
<gene>
    <name evidence="1" type="ORF">BOX37_12550</name>
</gene>
<dbReference type="Proteomes" id="UP000183810">
    <property type="component" value="Chromosome"/>
</dbReference>
<name>A0A1J0VRH1_9NOCA</name>
<organism evidence="1 2">
    <name type="scientific">Nocardia mangyaensis</name>
    <dbReference type="NCBI Taxonomy" id="2213200"/>
    <lineage>
        <taxon>Bacteria</taxon>
        <taxon>Bacillati</taxon>
        <taxon>Actinomycetota</taxon>
        <taxon>Actinomycetes</taxon>
        <taxon>Mycobacteriales</taxon>
        <taxon>Nocardiaceae</taxon>
        <taxon>Nocardia</taxon>
    </lineage>
</organism>
<sequence>MHSADDIMPEFQNLSVGDTFTLGDNGPTMRVAILDPARALVFNSTDGHWIWAFALYPDGNGTRQNQRPISAFVYEASTTGPGCSSVIYRADTACSVSSSRSPSRSGCRR</sequence>
<protein>
    <submittedName>
        <fullName evidence="1">Uncharacterized protein</fullName>
    </submittedName>
</protein>
<dbReference type="KEGG" id="nsl:BOX37_12550"/>